<dbReference type="Proteomes" id="UP001371224">
    <property type="component" value="Unassembled WGS sequence"/>
</dbReference>
<name>A0ABU8L6W0_9MICO</name>
<dbReference type="Pfam" id="PF16945">
    <property type="entry name" value="Phage_r1t_holin"/>
    <property type="match status" value="1"/>
</dbReference>
<evidence type="ECO:0000313" key="3">
    <source>
        <dbReference type="Proteomes" id="UP001371224"/>
    </source>
</evidence>
<sequence length="169" mass="17778">MSKLTSRTWWKAALLRALYTAIAIGIPYIGAVRFADVPWLMAASAAAVGAITSLATSLFGLPESEGVKLPWWLAALERTAKTFGQSLAGGLAGATFLHEIDWLLVLQAAALAAFISLLRLVLATLPADPTAPAPTTVVVNVPRSRSGIPGAVDVEQVADLSAQRRYPLS</sequence>
<evidence type="ECO:0000313" key="2">
    <source>
        <dbReference type="EMBL" id="MEJ1087065.1"/>
    </source>
</evidence>
<keyword evidence="1" id="KW-1133">Transmembrane helix</keyword>
<organism evidence="2 3">
    <name type="scientific">Microbacterium bandirmense</name>
    <dbReference type="NCBI Taxonomy" id="3122050"/>
    <lineage>
        <taxon>Bacteria</taxon>
        <taxon>Bacillati</taxon>
        <taxon>Actinomycetota</taxon>
        <taxon>Actinomycetes</taxon>
        <taxon>Micrococcales</taxon>
        <taxon>Microbacteriaceae</taxon>
        <taxon>Microbacterium</taxon>
    </lineage>
</organism>
<protein>
    <submittedName>
        <fullName evidence="2">Holin</fullName>
    </submittedName>
</protein>
<dbReference type="RefSeq" id="WP_337330738.1">
    <property type="nucleotide sequence ID" value="NZ_JBBDGM010000001.1"/>
</dbReference>
<comment type="caution">
    <text evidence="2">The sequence shown here is derived from an EMBL/GenBank/DDBJ whole genome shotgun (WGS) entry which is preliminary data.</text>
</comment>
<feature type="transmembrane region" description="Helical" evidence="1">
    <location>
        <begin position="12"/>
        <end position="31"/>
    </location>
</feature>
<dbReference type="InterPro" id="IPR020109">
    <property type="entry name" value="Holin_r1t"/>
</dbReference>
<feature type="transmembrane region" description="Helical" evidence="1">
    <location>
        <begin position="37"/>
        <end position="61"/>
    </location>
</feature>
<evidence type="ECO:0000256" key="1">
    <source>
        <dbReference type="SAM" id="Phobius"/>
    </source>
</evidence>
<keyword evidence="1" id="KW-0472">Membrane</keyword>
<dbReference type="EMBL" id="JBBDGM010000001">
    <property type="protein sequence ID" value="MEJ1087065.1"/>
    <property type="molecule type" value="Genomic_DNA"/>
</dbReference>
<accession>A0ABU8L6W0</accession>
<keyword evidence="3" id="KW-1185">Reference proteome</keyword>
<keyword evidence="1" id="KW-0812">Transmembrane</keyword>
<proteinExistence type="predicted"/>
<gene>
    <name evidence="2" type="ORF">WDU99_01895</name>
</gene>
<reference evidence="2 3" key="1">
    <citation type="submission" date="2024-02" db="EMBL/GenBank/DDBJ databases">
        <authorList>
            <person name="Saticioglu I.B."/>
        </authorList>
    </citation>
    <scope>NUCLEOTIDE SEQUENCE [LARGE SCALE GENOMIC DNA]</scope>
    <source>
        <strain evidence="2 3">Mu-80</strain>
    </source>
</reference>
<feature type="transmembrane region" description="Helical" evidence="1">
    <location>
        <begin position="102"/>
        <end position="122"/>
    </location>
</feature>